<dbReference type="EMBL" id="JAGGNH010000002">
    <property type="protein sequence ID" value="KAJ0982278.1"/>
    <property type="molecule type" value="Genomic_DNA"/>
</dbReference>
<protein>
    <submittedName>
        <fullName evidence="1">Uncharacterized protein</fullName>
    </submittedName>
</protein>
<dbReference type="Proteomes" id="UP001085076">
    <property type="component" value="Miscellaneous, Linkage group lg02"/>
</dbReference>
<name>A0A9D5HMR4_9LILI</name>
<evidence type="ECO:0000313" key="1">
    <source>
        <dbReference type="EMBL" id="KAJ0982278.1"/>
    </source>
</evidence>
<accession>A0A9D5HMR4</accession>
<dbReference type="AlphaFoldDB" id="A0A9D5HMR4"/>
<evidence type="ECO:0000313" key="2">
    <source>
        <dbReference type="Proteomes" id="UP001085076"/>
    </source>
</evidence>
<reference evidence="1" key="1">
    <citation type="submission" date="2021-03" db="EMBL/GenBank/DDBJ databases">
        <authorList>
            <person name="Li Z."/>
            <person name="Yang C."/>
        </authorList>
    </citation>
    <scope>NUCLEOTIDE SEQUENCE</scope>
    <source>
        <strain evidence="1">Dzin_1.0</strain>
        <tissue evidence="1">Leaf</tissue>
    </source>
</reference>
<proteinExistence type="predicted"/>
<comment type="caution">
    <text evidence="1">The sequence shown here is derived from an EMBL/GenBank/DDBJ whole genome shotgun (WGS) entry which is preliminary data.</text>
</comment>
<organism evidence="1 2">
    <name type="scientific">Dioscorea zingiberensis</name>
    <dbReference type="NCBI Taxonomy" id="325984"/>
    <lineage>
        <taxon>Eukaryota</taxon>
        <taxon>Viridiplantae</taxon>
        <taxon>Streptophyta</taxon>
        <taxon>Embryophyta</taxon>
        <taxon>Tracheophyta</taxon>
        <taxon>Spermatophyta</taxon>
        <taxon>Magnoliopsida</taxon>
        <taxon>Liliopsida</taxon>
        <taxon>Dioscoreales</taxon>
        <taxon>Dioscoreaceae</taxon>
        <taxon>Dioscorea</taxon>
    </lineage>
</organism>
<reference evidence="1" key="2">
    <citation type="journal article" date="2022" name="Hortic Res">
        <title>The genome of Dioscorea zingiberensis sheds light on the biosynthesis, origin and evolution of the medicinally important diosgenin saponins.</title>
        <authorList>
            <person name="Li Y."/>
            <person name="Tan C."/>
            <person name="Li Z."/>
            <person name="Guo J."/>
            <person name="Li S."/>
            <person name="Chen X."/>
            <person name="Wang C."/>
            <person name="Dai X."/>
            <person name="Yang H."/>
            <person name="Song W."/>
            <person name="Hou L."/>
            <person name="Xu J."/>
            <person name="Tong Z."/>
            <person name="Xu A."/>
            <person name="Yuan X."/>
            <person name="Wang W."/>
            <person name="Yang Q."/>
            <person name="Chen L."/>
            <person name="Sun Z."/>
            <person name="Wang K."/>
            <person name="Pan B."/>
            <person name="Chen J."/>
            <person name="Bao Y."/>
            <person name="Liu F."/>
            <person name="Qi X."/>
            <person name="Gang D.R."/>
            <person name="Wen J."/>
            <person name="Li J."/>
        </authorList>
    </citation>
    <scope>NUCLEOTIDE SEQUENCE</scope>
    <source>
        <strain evidence="1">Dzin_1.0</strain>
    </source>
</reference>
<keyword evidence="2" id="KW-1185">Reference proteome</keyword>
<sequence length="135" mass="14315">MSSVPQAAGLIGFWFAVEESVEGQNGKGAKELLQPLWLLPRLRVRMNGIEETPTTPNVKQDEKMAGNKMTVVALLLISMLVFSATPALSTPGCIEDCVNRCSNGKNLVSCGTMCAAACVKPDGKDGNTPSDPYQG</sequence>
<gene>
    <name evidence="1" type="ORF">J5N97_010533</name>
</gene>